<protein>
    <submittedName>
        <fullName evidence="2">Uncharacterized protein</fullName>
    </submittedName>
</protein>
<proteinExistence type="predicted"/>
<dbReference type="Proteomes" id="UP000815677">
    <property type="component" value="Unassembled WGS sequence"/>
</dbReference>
<dbReference type="EMBL" id="DF846523">
    <property type="protein sequence ID" value="GAT50598.1"/>
    <property type="molecule type" value="Genomic_DNA"/>
</dbReference>
<sequence>MKRPTRGRAASSEAPDSEPERVSQRRRLQCPSPAPSTRRPLASIENHPAPQPAHRQQKRLEMRLGELEDRVSEMEKQLQRMKEHGSNAQSSSRSPPPLSPFSQILTPPLGTDSIYEDRNIRASLEKTFRSMKQQDPELYLLPQPVRDDRGLVRRLGRHKRQ</sequence>
<evidence type="ECO:0000313" key="2">
    <source>
        <dbReference type="EMBL" id="GAT50598.1"/>
    </source>
</evidence>
<keyword evidence="3" id="KW-1185">Reference proteome</keyword>
<gene>
    <name evidence="2" type="ORF">MCHLO_07821</name>
</gene>
<name>A0ABQ0LHN4_MYCCL</name>
<organism evidence="2 3">
    <name type="scientific">Mycena chlorophos</name>
    <name type="common">Agaric fungus</name>
    <name type="synonym">Agaricus chlorophos</name>
    <dbReference type="NCBI Taxonomy" id="658473"/>
    <lineage>
        <taxon>Eukaryota</taxon>
        <taxon>Fungi</taxon>
        <taxon>Dikarya</taxon>
        <taxon>Basidiomycota</taxon>
        <taxon>Agaricomycotina</taxon>
        <taxon>Agaricomycetes</taxon>
        <taxon>Agaricomycetidae</taxon>
        <taxon>Agaricales</taxon>
        <taxon>Marasmiineae</taxon>
        <taxon>Mycenaceae</taxon>
        <taxon>Mycena</taxon>
    </lineage>
</organism>
<feature type="region of interest" description="Disordered" evidence="1">
    <location>
        <begin position="1"/>
        <end position="117"/>
    </location>
</feature>
<evidence type="ECO:0000256" key="1">
    <source>
        <dbReference type="SAM" id="MobiDB-lite"/>
    </source>
</evidence>
<evidence type="ECO:0000313" key="3">
    <source>
        <dbReference type="Proteomes" id="UP000815677"/>
    </source>
</evidence>
<accession>A0ABQ0LHN4</accession>
<reference evidence="2" key="1">
    <citation type="submission" date="2014-09" db="EMBL/GenBank/DDBJ databases">
        <title>Genome sequence of the luminous mushroom Mycena chlorophos for searching fungal bioluminescence genes.</title>
        <authorList>
            <person name="Tanaka Y."/>
            <person name="Kasuga D."/>
            <person name="Oba Y."/>
            <person name="Hase S."/>
            <person name="Sato K."/>
            <person name="Oba Y."/>
            <person name="Sakakibara Y."/>
        </authorList>
    </citation>
    <scope>NUCLEOTIDE SEQUENCE</scope>
</reference>
<feature type="compositionally biased region" description="Basic and acidic residues" evidence="1">
    <location>
        <begin position="58"/>
        <end position="85"/>
    </location>
</feature>